<feature type="compositionally biased region" description="Basic residues" evidence="1">
    <location>
        <begin position="737"/>
        <end position="749"/>
    </location>
</feature>
<feature type="compositionally biased region" description="Pro residues" evidence="1">
    <location>
        <begin position="800"/>
        <end position="820"/>
    </location>
</feature>
<feature type="compositionally biased region" description="Basic and acidic residues" evidence="1">
    <location>
        <begin position="724"/>
        <end position="736"/>
    </location>
</feature>
<dbReference type="Pfam" id="PF13521">
    <property type="entry name" value="AAA_28"/>
    <property type="match status" value="1"/>
</dbReference>
<dbReference type="AlphaFoldDB" id="V5BPM1"/>
<dbReference type="OrthoDB" id="6375174at2759"/>
<protein>
    <recommendedName>
        <fullName evidence="3">NadR/Ttd14 AAA domain-containing protein</fullName>
    </recommendedName>
</protein>
<dbReference type="InterPro" id="IPR038727">
    <property type="entry name" value="NadR/Ttd14_AAA_dom"/>
</dbReference>
<keyword evidence="2" id="KW-0472">Membrane</keyword>
<evidence type="ECO:0000313" key="5">
    <source>
        <dbReference type="Proteomes" id="UP000017861"/>
    </source>
</evidence>
<keyword evidence="2" id="KW-1133">Transmembrane helix</keyword>
<feature type="domain" description="NadR/Ttd14 AAA" evidence="3">
    <location>
        <begin position="285"/>
        <end position="464"/>
    </location>
</feature>
<keyword evidence="2" id="KW-0812">Transmembrane</keyword>
<name>V5BPM1_TRYCR</name>
<dbReference type="Proteomes" id="UP000017861">
    <property type="component" value="Unassembled WGS sequence"/>
</dbReference>
<dbReference type="VEuPathDB" id="TriTrypDB:TCDM_01474"/>
<feature type="region of interest" description="Disordered" evidence="1">
    <location>
        <begin position="138"/>
        <end position="162"/>
    </location>
</feature>
<feature type="transmembrane region" description="Helical" evidence="2">
    <location>
        <begin position="56"/>
        <end position="80"/>
    </location>
</feature>
<dbReference type="GO" id="GO:0070300">
    <property type="term" value="F:phosphatidic acid binding"/>
    <property type="evidence" value="ECO:0007669"/>
    <property type="project" value="TreeGrafter"/>
</dbReference>
<evidence type="ECO:0000256" key="2">
    <source>
        <dbReference type="SAM" id="Phobius"/>
    </source>
</evidence>
<evidence type="ECO:0000256" key="1">
    <source>
        <dbReference type="SAM" id="MobiDB-lite"/>
    </source>
</evidence>
<reference evidence="4 5" key="1">
    <citation type="journal article" date="2014" name="Genome Announc.">
        <title>Trypanosoma cruzi Clone Dm28c Draft Genome Sequence.</title>
        <authorList>
            <person name="Grisard E.C."/>
            <person name="Teixeira S.M."/>
            <person name="de Almeida L.G."/>
            <person name="Stoco P.H."/>
            <person name="Gerber A.L."/>
            <person name="Talavera-Lopez C."/>
            <person name="Lima O.C."/>
            <person name="Andersson B."/>
            <person name="de Vasconcelos A.T."/>
        </authorList>
    </citation>
    <scope>NUCLEOTIDE SEQUENCE [LARGE SCALE GENOMIC DNA]</scope>
    <source>
        <strain evidence="4 5">Dm28c</strain>
    </source>
</reference>
<dbReference type="InterPro" id="IPR027417">
    <property type="entry name" value="P-loop_NTPase"/>
</dbReference>
<proteinExistence type="predicted"/>
<feature type="region of interest" description="Disordered" evidence="1">
    <location>
        <begin position="772"/>
        <end position="830"/>
    </location>
</feature>
<organism evidence="4 5">
    <name type="scientific">Trypanosoma cruzi Dm28c</name>
    <dbReference type="NCBI Taxonomy" id="1416333"/>
    <lineage>
        <taxon>Eukaryota</taxon>
        <taxon>Discoba</taxon>
        <taxon>Euglenozoa</taxon>
        <taxon>Kinetoplastea</taxon>
        <taxon>Metakinetoplastina</taxon>
        <taxon>Trypanosomatida</taxon>
        <taxon>Trypanosomatidae</taxon>
        <taxon>Trypanosoma</taxon>
        <taxon>Schizotrypanum</taxon>
    </lineage>
</organism>
<comment type="caution">
    <text evidence="4">The sequence shown here is derived from an EMBL/GenBank/DDBJ whole genome shotgun (WGS) entry which is preliminary data.</text>
</comment>
<dbReference type="SUPFAM" id="SSF52540">
    <property type="entry name" value="P-loop containing nucleoside triphosphate hydrolases"/>
    <property type="match status" value="1"/>
</dbReference>
<dbReference type="Gene3D" id="3.40.50.300">
    <property type="entry name" value="P-loop containing nucleotide triphosphate hydrolases"/>
    <property type="match status" value="1"/>
</dbReference>
<feature type="region of interest" description="Disordered" evidence="1">
    <location>
        <begin position="193"/>
        <end position="243"/>
    </location>
</feature>
<dbReference type="InterPro" id="IPR053227">
    <property type="entry name" value="TRPL-trafficking_regulator"/>
</dbReference>
<evidence type="ECO:0000313" key="4">
    <source>
        <dbReference type="EMBL" id="ESS69764.1"/>
    </source>
</evidence>
<evidence type="ECO:0000259" key="3">
    <source>
        <dbReference type="Pfam" id="PF13521"/>
    </source>
</evidence>
<feature type="region of interest" description="Disordered" evidence="1">
    <location>
        <begin position="704"/>
        <end position="759"/>
    </location>
</feature>
<dbReference type="GO" id="GO:0005525">
    <property type="term" value="F:GTP binding"/>
    <property type="evidence" value="ECO:0007669"/>
    <property type="project" value="TreeGrafter"/>
</dbReference>
<dbReference type="EMBL" id="AYLP01000009">
    <property type="protein sequence ID" value="ESS69764.1"/>
    <property type="molecule type" value="Genomic_DNA"/>
</dbReference>
<dbReference type="PANTHER" id="PTHR34932">
    <property type="entry name" value="TRPL TRANSLOCATION DEFECT PROTEIN 14"/>
    <property type="match status" value="1"/>
</dbReference>
<dbReference type="PANTHER" id="PTHR34932:SF1">
    <property type="entry name" value="TRPL TRANSLOCATION DEFECT PROTEIN 14"/>
    <property type="match status" value="1"/>
</dbReference>
<gene>
    <name evidence="4" type="ORF">TCDM_01474</name>
</gene>
<dbReference type="GO" id="GO:0035091">
    <property type="term" value="F:phosphatidylinositol binding"/>
    <property type="evidence" value="ECO:0007669"/>
    <property type="project" value="TreeGrafter"/>
</dbReference>
<accession>V5BPM1</accession>
<sequence>MVEKRGEQKLRSLIRAEMKREEKKKNASALNPPFSNVRASVGGLCLQVWAGTHVGCVFASFFFLSLPLPISLSLFFFFLLGTCSFTAACCGARRTTAPPVNLTESRTQIPRPLFLAVVLERIKTVYLDHSRELRLIGNKKKKRQREGEKGEEENMGCGVSRQPFSTELRPLRATRECAPGGFDCAAGCGGHPKQITGESHENGISSERPSPDGGSATKSDSPPPRFSAAETVVGGNSHRDDSRHEVKFSVEWNRSVSPVPGLSEYATLPLRHVHNKLKHNHRVFRICLTGGPCGGKSTLLTQLQAKMPQRTGYKVFCVPEAATLLVTGGMVWNSDLIEEQQLAVLRVQIGLEDQFYNVAMASGAPSIVISDRGTMDGRAFCSEEIFERILRRLNVTLETLRDRYDAVIHLVTAASGAKEYYNLDNPSRYENVEEAVESDKKLRQVYVGHPMLRIIDNSTTFEEKMERGLSLVGQVIGQRFSMQNTSYYLVRHCPKDLPVQSVTSTLTITLLCNSQINDVRLLIRREHPSGECMYFFNSIRCAGKGNSFGQKDGSEGSVTRDASPVRHAEIQAVQSAFMGTMESGQRVKTEQRISSREYATLICNRDAQRHDVVLNAVQFIHDDARYEVTTIVEPPWAAGKQALTLECDDQENATFPSFVKVDREVPIDSLSTAFLISHTEMGPLYTSLVYAPVFTRGILTRGTRADTDGSCATSDSGHRTPRASKRDAEDDADEKKKLMKRKKKKRVKHTAVTDEDESLPLQKAEKADFTATVVEAVDTREIPPNPPSQSNLGPTDDTPNSPPVPSASTAPPLPSGPPTANPRGAMTGMH</sequence>